<accession>A0A7M1R3J4</accession>
<dbReference type="EMBL" id="CP063212">
    <property type="protein sequence ID" value="QOR48713.1"/>
    <property type="molecule type" value="Genomic_DNA"/>
</dbReference>
<organism evidence="5 6">
    <name type="scientific">Trueperella pecoris</name>
    <dbReference type="NCBI Taxonomy" id="2733571"/>
    <lineage>
        <taxon>Bacteria</taxon>
        <taxon>Bacillati</taxon>
        <taxon>Actinomycetota</taxon>
        <taxon>Actinomycetes</taxon>
        <taxon>Actinomycetales</taxon>
        <taxon>Actinomycetaceae</taxon>
        <taxon>Trueperella</taxon>
    </lineage>
</organism>
<dbReference type="GO" id="GO:0032259">
    <property type="term" value="P:methylation"/>
    <property type="evidence" value="ECO:0007669"/>
    <property type="project" value="UniProtKB-KW"/>
</dbReference>
<dbReference type="InterPro" id="IPR013216">
    <property type="entry name" value="Methyltransf_11"/>
</dbReference>
<dbReference type="PANTHER" id="PTHR44942">
    <property type="entry name" value="METHYLTRANSF_11 DOMAIN-CONTAINING PROTEIN"/>
    <property type="match status" value="1"/>
</dbReference>
<protein>
    <submittedName>
        <fullName evidence="5">Class I SAM-dependent methyltransferase</fullName>
    </submittedName>
</protein>
<dbReference type="InterPro" id="IPR029063">
    <property type="entry name" value="SAM-dependent_MTases_sf"/>
</dbReference>
<dbReference type="InterPro" id="IPR051052">
    <property type="entry name" value="Diverse_substrate_MTase"/>
</dbReference>
<gene>
    <name evidence="5" type="ORF">INS90_03070</name>
</gene>
<sequence>MPNPFAYAGESVPTYVDVRPGYSASALASLGIEPDHVVVDVGAGTGKLTATLAALAGQVWAVEPSADMRSGFRAALPDFPAERLLDASAEHLPFADASVDVLTYGQCWHWVDERLAASEAARLLKPGGVIAILFNQLDVRQPWVHRLSRIMRSGDVHRADRVPDLRVPGHHGHMERPFSPPELSISVWLDPLLPEQIAQLGTTRSSWIRADAAGRARMRKNLDWYMYEHLGWRDDAVVGLPYQLHVWSARLS</sequence>
<reference evidence="5 6" key="1">
    <citation type="submission" date="2020-10" db="EMBL/GenBank/DDBJ databases">
        <title>Trueperella pecoris sp. nov. isolated from bovine and porcine specimens.</title>
        <authorList>
            <person name="Schoenecker L."/>
            <person name="Schnydrig P."/>
            <person name="Brodard I."/>
            <person name="Thomann A."/>
            <person name="Hemphill A."/>
            <person name="Rodriguez-Campos S."/>
            <person name="Perreten V."/>
            <person name="Jores J."/>
            <person name="Kittl S."/>
        </authorList>
    </citation>
    <scope>NUCLEOTIDE SEQUENCE [LARGE SCALE GENOMIC DNA]</scope>
    <source>
        <strain evidence="5 6">19OD0592</strain>
    </source>
</reference>
<comment type="similarity">
    <text evidence="1">Belongs to the methyltransferase superfamily.</text>
</comment>
<dbReference type="GO" id="GO:0008757">
    <property type="term" value="F:S-adenosylmethionine-dependent methyltransferase activity"/>
    <property type="evidence" value="ECO:0007669"/>
    <property type="project" value="InterPro"/>
</dbReference>
<name>A0A7M1R3J4_9ACTO</name>
<evidence type="ECO:0000313" key="6">
    <source>
        <dbReference type="Proteomes" id="UP000594961"/>
    </source>
</evidence>
<proteinExistence type="inferred from homology"/>
<dbReference type="SUPFAM" id="SSF53335">
    <property type="entry name" value="S-adenosyl-L-methionine-dependent methyltransferases"/>
    <property type="match status" value="1"/>
</dbReference>
<evidence type="ECO:0000259" key="4">
    <source>
        <dbReference type="Pfam" id="PF08241"/>
    </source>
</evidence>
<dbReference type="AlphaFoldDB" id="A0A7M1R3J4"/>
<evidence type="ECO:0000256" key="2">
    <source>
        <dbReference type="ARBA" id="ARBA00022603"/>
    </source>
</evidence>
<dbReference type="CDD" id="cd02440">
    <property type="entry name" value="AdoMet_MTases"/>
    <property type="match status" value="1"/>
</dbReference>
<keyword evidence="2 5" id="KW-0489">Methyltransferase</keyword>
<feature type="domain" description="Methyltransferase type 11" evidence="4">
    <location>
        <begin position="39"/>
        <end position="132"/>
    </location>
</feature>
<keyword evidence="3 5" id="KW-0808">Transferase</keyword>
<dbReference type="Proteomes" id="UP000594961">
    <property type="component" value="Chromosome"/>
</dbReference>
<evidence type="ECO:0000256" key="3">
    <source>
        <dbReference type="ARBA" id="ARBA00022679"/>
    </source>
</evidence>
<dbReference type="Gene3D" id="3.40.50.150">
    <property type="entry name" value="Vaccinia Virus protein VP39"/>
    <property type="match status" value="1"/>
</dbReference>
<dbReference type="PANTHER" id="PTHR44942:SF4">
    <property type="entry name" value="METHYLTRANSFERASE TYPE 11 DOMAIN-CONTAINING PROTEIN"/>
    <property type="match status" value="1"/>
</dbReference>
<evidence type="ECO:0000256" key="1">
    <source>
        <dbReference type="ARBA" id="ARBA00008361"/>
    </source>
</evidence>
<evidence type="ECO:0000313" key="5">
    <source>
        <dbReference type="EMBL" id="QOR48713.1"/>
    </source>
</evidence>
<dbReference type="Pfam" id="PF08241">
    <property type="entry name" value="Methyltransf_11"/>
    <property type="match status" value="1"/>
</dbReference>